<evidence type="ECO:0000313" key="18">
    <source>
        <dbReference type="EMBL" id="RBP17430.1"/>
    </source>
</evidence>
<feature type="binding site" evidence="14">
    <location>
        <position position="420"/>
    </location>
    <ligand>
        <name>Zn(2+)</name>
        <dbReference type="ChEBI" id="CHEBI:29105"/>
        <note>catalytic</note>
    </ligand>
</feature>
<evidence type="ECO:0000256" key="8">
    <source>
        <dbReference type="ARBA" id="ARBA00022801"/>
    </source>
</evidence>
<feature type="domain" description="AAA+ ATPase" evidence="17">
    <location>
        <begin position="186"/>
        <end position="325"/>
    </location>
</feature>
<feature type="region of interest" description="Disordered" evidence="16">
    <location>
        <begin position="590"/>
        <end position="629"/>
    </location>
</feature>
<dbReference type="InterPro" id="IPR003960">
    <property type="entry name" value="ATPase_AAA_CS"/>
</dbReference>
<comment type="similarity">
    <text evidence="14">In the central section; belongs to the AAA ATPase family.</text>
</comment>
<evidence type="ECO:0000256" key="11">
    <source>
        <dbReference type="ARBA" id="ARBA00022989"/>
    </source>
</evidence>
<dbReference type="Pfam" id="PF00004">
    <property type="entry name" value="AAA"/>
    <property type="match status" value="1"/>
</dbReference>
<dbReference type="GO" id="GO:0006508">
    <property type="term" value="P:proteolysis"/>
    <property type="evidence" value="ECO:0007669"/>
    <property type="project" value="UniProtKB-KW"/>
</dbReference>
<dbReference type="InterPro" id="IPR005936">
    <property type="entry name" value="FtsH"/>
</dbReference>
<comment type="subunit">
    <text evidence="14">Homohexamer.</text>
</comment>
<evidence type="ECO:0000256" key="4">
    <source>
        <dbReference type="ARBA" id="ARBA00022670"/>
    </source>
</evidence>
<accession>A0ABX9GA30</accession>
<dbReference type="RefSeq" id="WP_088590514.1">
    <property type="nucleotide sequence ID" value="NZ_CADIJU010000018.1"/>
</dbReference>
<feature type="transmembrane region" description="Helical" evidence="14">
    <location>
        <begin position="100"/>
        <end position="121"/>
    </location>
</feature>
<evidence type="ECO:0000256" key="12">
    <source>
        <dbReference type="ARBA" id="ARBA00023049"/>
    </source>
</evidence>
<dbReference type="InterPro" id="IPR000642">
    <property type="entry name" value="Peptidase_M41"/>
</dbReference>
<gene>
    <name evidence="14" type="primary">ftsH</name>
    <name evidence="18" type="ORF">DFP87_10865</name>
</gene>
<keyword evidence="3 14" id="KW-1003">Cell membrane</keyword>
<dbReference type="InterPro" id="IPR003959">
    <property type="entry name" value="ATPase_AAA_core"/>
</dbReference>
<dbReference type="PANTHER" id="PTHR23076">
    <property type="entry name" value="METALLOPROTEASE M41 FTSH"/>
    <property type="match status" value="1"/>
</dbReference>
<dbReference type="HAMAP" id="MF_01458">
    <property type="entry name" value="FtsH"/>
    <property type="match status" value="1"/>
</dbReference>
<comment type="caution">
    <text evidence="14">Lacks conserved residue(s) required for the propagation of feature annotation.</text>
</comment>
<keyword evidence="9 14" id="KW-0862">Zinc</keyword>
<feature type="binding site" evidence="14">
    <location>
        <position position="416"/>
    </location>
    <ligand>
        <name>Zn(2+)</name>
        <dbReference type="ChEBI" id="CHEBI:29105"/>
        <note>catalytic</note>
    </ligand>
</feature>
<keyword evidence="4 14" id="KW-0645">Protease</keyword>
<evidence type="ECO:0000256" key="5">
    <source>
        <dbReference type="ARBA" id="ARBA00022692"/>
    </source>
</evidence>
<keyword evidence="19" id="KW-1185">Reference proteome</keyword>
<evidence type="ECO:0000256" key="9">
    <source>
        <dbReference type="ARBA" id="ARBA00022833"/>
    </source>
</evidence>
<dbReference type="InterPro" id="IPR011546">
    <property type="entry name" value="Pept_M41_FtsH_extracell"/>
</dbReference>
<keyword evidence="8 14" id="KW-0378">Hydrolase</keyword>
<dbReference type="PANTHER" id="PTHR23076:SF97">
    <property type="entry name" value="ATP-DEPENDENT ZINC METALLOPROTEASE YME1L1"/>
    <property type="match status" value="1"/>
</dbReference>
<evidence type="ECO:0000256" key="6">
    <source>
        <dbReference type="ARBA" id="ARBA00022723"/>
    </source>
</evidence>
<evidence type="ECO:0000256" key="7">
    <source>
        <dbReference type="ARBA" id="ARBA00022741"/>
    </source>
</evidence>
<dbReference type="Pfam" id="PF06480">
    <property type="entry name" value="FtsH_ext"/>
    <property type="match status" value="1"/>
</dbReference>
<keyword evidence="6 14" id="KW-0479">Metal-binding</keyword>
<evidence type="ECO:0000256" key="1">
    <source>
        <dbReference type="ARBA" id="ARBA00004370"/>
    </source>
</evidence>
<evidence type="ECO:0000256" key="14">
    <source>
        <dbReference type="HAMAP-Rule" id="MF_01458"/>
    </source>
</evidence>
<dbReference type="SMART" id="SM00382">
    <property type="entry name" value="AAA"/>
    <property type="match status" value="1"/>
</dbReference>
<dbReference type="Gene3D" id="1.10.8.60">
    <property type="match status" value="1"/>
</dbReference>
<dbReference type="Gene3D" id="3.30.720.210">
    <property type="match status" value="1"/>
</dbReference>
<feature type="binding site" evidence="14">
    <location>
        <begin position="194"/>
        <end position="201"/>
    </location>
    <ligand>
        <name>ATP</name>
        <dbReference type="ChEBI" id="CHEBI:30616"/>
    </ligand>
</feature>
<evidence type="ECO:0000256" key="16">
    <source>
        <dbReference type="SAM" id="MobiDB-lite"/>
    </source>
</evidence>
<dbReference type="Pfam" id="PF17862">
    <property type="entry name" value="AAA_lid_3"/>
    <property type="match status" value="1"/>
</dbReference>
<comment type="function">
    <text evidence="14">Acts as a processive, ATP-dependent zinc metallopeptidase for both cytoplasmic and membrane proteins. Plays a role in the quality control of integral membrane proteins.</text>
</comment>
<evidence type="ECO:0000256" key="2">
    <source>
        <dbReference type="ARBA" id="ARBA00010044"/>
    </source>
</evidence>
<keyword evidence="5 14" id="KW-0812">Transmembrane</keyword>
<dbReference type="Proteomes" id="UP000252124">
    <property type="component" value="Unassembled WGS sequence"/>
</dbReference>
<dbReference type="EC" id="3.4.24.-" evidence="14"/>
<evidence type="ECO:0000259" key="17">
    <source>
        <dbReference type="SMART" id="SM00382"/>
    </source>
</evidence>
<comment type="similarity">
    <text evidence="15">Belongs to the AAA ATPase family.</text>
</comment>
<dbReference type="PROSITE" id="PS00674">
    <property type="entry name" value="AAA"/>
    <property type="match status" value="1"/>
</dbReference>
<keyword evidence="10 14" id="KW-0067">ATP-binding</keyword>
<evidence type="ECO:0000256" key="3">
    <source>
        <dbReference type="ARBA" id="ARBA00022475"/>
    </source>
</evidence>
<sequence>MNNSFSKVAVWMVIALVLFTVFKQFDGRAQTQDGVTYTQFMDDAKAGRIRKVDVQGDVLYVTPDAGRAYTLTSPGDLWMVSDLLKYGVQVSGKPREEQSLLMSIFVSWFPMLLLIGVWVFFMRQMQGGGRGGAFSFGKSRARMLDENTNQITFADVAGCDEAKEDVQELVDFLRDPSKFQKLGGRIPRGVLMVGSPGTGKTLLAKAIAGEAKVPFFSISGSDFVEMFVGVGAARVRDMFENAKKHAPCIIFIDEIDAVGRQRGAGLGGGNDEREQTLNQMLVEMDGFESGQGVIVIAATNRPDVLDPALLRPGRFDRQVVVPLPDIRGREQILKVHMRKVPLSPNVDATILARGCPGFSGADLANLVNEAALFAARRNGRTVDMSDFEKAKDKIIMGAERRSIVMPEEERKNTAYHESGHAIVARMLPKTDPVHKVTIIPRGRALGVTMQLPETDRYSMDKGRLLSTIAVLFGGRIAEELFMDQMTTGASNDFERATAIARDIVTRYGMTDELGPMVYAENEGEVFLGRSVTKTTHMSEATMQKVDTEIRRIIDEQYGVARKILEENRDKVEVMTSALLEWETIDADQINDIIEGRPPRPPKTPQGPSDSADTPPTTGLAAGGSTAAAV</sequence>
<name>A0ABX9GA30_9BURK</name>
<dbReference type="Gene3D" id="3.40.50.300">
    <property type="entry name" value="P-loop containing nucleotide triphosphate hydrolases"/>
    <property type="match status" value="1"/>
</dbReference>
<comment type="caution">
    <text evidence="18">The sequence shown here is derived from an EMBL/GenBank/DDBJ whole genome shotgun (WGS) entry which is preliminary data.</text>
</comment>
<dbReference type="NCBIfam" id="TIGR01241">
    <property type="entry name" value="FtsH_fam"/>
    <property type="match status" value="1"/>
</dbReference>
<dbReference type="InterPro" id="IPR027417">
    <property type="entry name" value="P-loop_NTPase"/>
</dbReference>
<dbReference type="Pfam" id="PF01434">
    <property type="entry name" value="Peptidase_M41"/>
    <property type="match status" value="1"/>
</dbReference>
<dbReference type="SUPFAM" id="SSF52540">
    <property type="entry name" value="P-loop containing nucleoside triphosphate hydrolases"/>
    <property type="match status" value="1"/>
</dbReference>
<proteinExistence type="inferred from homology"/>
<dbReference type="InterPro" id="IPR041569">
    <property type="entry name" value="AAA_lid_3"/>
</dbReference>
<keyword evidence="11 14" id="KW-1133">Transmembrane helix</keyword>
<protein>
    <recommendedName>
        <fullName evidence="14">ATP-dependent zinc metalloprotease FtsH</fullName>
        <ecNumber evidence="14">3.4.24.-</ecNumber>
    </recommendedName>
</protein>
<reference evidence="18 19" key="1">
    <citation type="submission" date="2018-06" db="EMBL/GenBank/DDBJ databases">
        <title>Genomic Encyclopedia of Type Strains, Phase III (KMG-III): the genomes of soil and plant-associated and newly described type strains.</title>
        <authorList>
            <person name="Whitman W."/>
        </authorList>
    </citation>
    <scope>NUCLEOTIDE SEQUENCE [LARGE SCALE GENOMIC DNA]</scope>
    <source>
        <strain evidence="18 19">CECT 7342</strain>
    </source>
</reference>
<evidence type="ECO:0000313" key="19">
    <source>
        <dbReference type="Proteomes" id="UP000252124"/>
    </source>
</evidence>
<dbReference type="GO" id="GO:0008233">
    <property type="term" value="F:peptidase activity"/>
    <property type="evidence" value="ECO:0007669"/>
    <property type="project" value="UniProtKB-KW"/>
</dbReference>
<evidence type="ECO:0000256" key="13">
    <source>
        <dbReference type="ARBA" id="ARBA00023136"/>
    </source>
</evidence>
<comment type="subcellular location">
    <subcellularLocation>
        <location evidence="14">Cell membrane</location>
        <topology evidence="14">Multi-pass membrane protein</topology>
        <orientation evidence="14">Cytoplasmic side</orientation>
    </subcellularLocation>
    <subcellularLocation>
        <location evidence="1">Membrane</location>
    </subcellularLocation>
</comment>
<evidence type="ECO:0000256" key="15">
    <source>
        <dbReference type="RuleBase" id="RU003651"/>
    </source>
</evidence>
<evidence type="ECO:0000256" key="10">
    <source>
        <dbReference type="ARBA" id="ARBA00022840"/>
    </source>
</evidence>
<keyword evidence="12 14" id="KW-0482">Metalloprotease</keyword>
<dbReference type="CDD" id="cd19501">
    <property type="entry name" value="RecA-like_FtsH"/>
    <property type="match status" value="1"/>
</dbReference>
<dbReference type="InterPro" id="IPR037219">
    <property type="entry name" value="Peptidase_M41-like"/>
</dbReference>
<dbReference type="SUPFAM" id="SSF140990">
    <property type="entry name" value="FtsH protease domain-like"/>
    <property type="match status" value="1"/>
</dbReference>
<comment type="similarity">
    <text evidence="2 14">In the C-terminal section; belongs to the peptidase M41 family.</text>
</comment>
<comment type="cofactor">
    <cofactor evidence="14">
        <name>Zn(2+)</name>
        <dbReference type="ChEBI" id="CHEBI:29105"/>
    </cofactor>
    <text evidence="14">Binds 1 zinc ion per subunit.</text>
</comment>
<organism evidence="18 19">
    <name type="scientific">Achromobacter marplatensis</name>
    <dbReference type="NCBI Taxonomy" id="470868"/>
    <lineage>
        <taxon>Bacteria</taxon>
        <taxon>Pseudomonadati</taxon>
        <taxon>Pseudomonadota</taxon>
        <taxon>Betaproteobacteria</taxon>
        <taxon>Burkholderiales</taxon>
        <taxon>Alcaligenaceae</taxon>
        <taxon>Achromobacter</taxon>
    </lineage>
</organism>
<keyword evidence="7 14" id="KW-0547">Nucleotide-binding</keyword>
<dbReference type="Gene3D" id="1.20.58.760">
    <property type="entry name" value="Peptidase M41"/>
    <property type="match status" value="1"/>
</dbReference>
<feature type="compositionally biased region" description="Low complexity" evidence="16">
    <location>
        <begin position="605"/>
        <end position="629"/>
    </location>
</feature>
<keyword evidence="13 14" id="KW-0472">Membrane</keyword>
<dbReference type="EMBL" id="QNRM01000008">
    <property type="protein sequence ID" value="RBP17430.1"/>
    <property type="molecule type" value="Genomic_DNA"/>
</dbReference>
<dbReference type="InterPro" id="IPR003593">
    <property type="entry name" value="AAA+_ATPase"/>
</dbReference>
<feature type="binding site" evidence="14">
    <location>
        <position position="492"/>
    </location>
    <ligand>
        <name>Zn(2+)</name>
        <dbReference type="ChEBI" id="CHEBI:29105"/>
        <note>catalytic</note>
    </ligand>
</feature>
<feature type="active site" evidence="14">
    <location>
        <position position="417"/>
    </location>
</feature>
<dbReference type="GeneID" id="99733328"/>